<dbReference type="Gene3D" id="1.25.40.20">
    <property type="entry name" value="Ankyrin repeat-containing domain"/>
    <property type="match status" value="1"/>
</dbReference>
<comment type="caution">
    <text evidence="5">The sequence shown here is derived from an EMBL/GenBank/DDBJ whole genome shotgun (WGS) entry which is preliminary data.</text>
</comment>
<dbReference type="PANTHER" id="PTHR24198">
    <property type="entry name" value="ANKYRIN REPEAT AND PROTEIN KINASE DOMAIN-CONTAINING PROTEIN"/>
    <property type="match status" value="1"/>
</dbReference>
<keyword evidence="6" id="KW-1185">Reference proteome</keyword>
<dbReference type="PANTHER" id="PTHR24198:SF165">
    <property type="entry name" value="ANKYRIN REPEAT-CONTAINING PROTEIN-RELATED"/>
    <property type="match status" value="1"/>
</dbReference>
<evidence type="ECO:0000256" key="3">
    <source>
        <dbReference type="PROSITE-ProRule" id="PRU00023"/>
    </source>
</evidence>
<dbReference type="SMART" id="SM00248">
    <property type="entry name" value="ANK"/>
    <property type="match status" value="2"/>
</dbReference>
<dbReference type="Proteomes" id="UP001446871">
    <property type="component" value="Unassembled WGS sequence"/>
</dbReference>
<accession>A0ABR1VNV3</accession>
<reference evidence="5 6" key="1">
    <citation type="submission" date="2023-01" db="EMBL/GenBank/DDBJ databases">
        <title>Analysis of 21 Apiospora genomes using comparative genomics revels a genus with tremendous synthesis potential of carbohydrate active enzymes and secondary metabolites.</title>
        <authorList>
            <person name="Sorensen T."/>
        </authorList>
    </citation>
    <scope>NUCLEOTIDE SEQUENCE [LARGE SCALE GENOMIC DNA]</scope>
    <source>
        <strain evidence="5 6">CBS 83171</strain>
    </source>
</reference>
<dbReference type="Pfam" id="PF12796">
    <property type="entry name" value="Ank_2"/>
    <property type="match status" value="1"/>
</dbReference>
<dbReference type="Pfam" id="PF22939">
    <property type="entry name" value="WHD_GPIID"/>
    <property type="match status" value="1"/>
</dbReference>
<evidence type="ECO:0000259" key="4">
    <source>
        <dbReference type="Pfam" id="PF22939"/>
    </source>
</evidence>
<feature type="repeat" description="ANK" evidence="3">
    <location>
        <begin position="272"/>
        <end position="304"/>
    </location>
</feature>
<dbReference type="InterPro" id="IPR054471">
    <property type="entry name" value="GPIID_WHD"/>
</dbReference>
<evidence type="ECO:0000256" key="2">
    <source>
        <dbReference type="ARBA" id="ARBA00023043"/>
    </source>
</evidence>
<keyword evidence="2 3" id="KW-0040">ANK repeat</keyword>
<protein>
    <recommendedName>
        <fullName evidence="4">GPI inositol-deacylase winged helix domain-containing protein</fullName>
    </recommendedName>
</protein>
<proteinExistence type="predicted"/>
<feature type="repeat" description="ANK" evidence="3">
    <location>
        <begin position="239"/>
        <end position="271"/>
    </location>
</feature>
<dbReference type="PROSITE" id="PS50088">
    <property type="entry name" value="ANK_REPEAT"/>
    <property type="match status" value="2"/>
</dbReference>
<dbReference type="SUPFAM" id="SSF48403">
    <property type="entry name" value="Ankyrin repeat"/>
    <property type="match status" value="1"/>
</dbReference>
<name>A0ABR1VNV3_9PEZI</name>
<dbReference type="PROSITE" id="PS50297">
    <property type="entry name" value="ANK_REP_REGION"/>
    <property type="match status" value="2"/>
</dbReference>
<dbReference type="InterPro" id="IPR036770">
    <property type="entry name" value="Ankyrin_rpt-contain_sf"/>
</dbReference>
<gene>
    <name evidence="5" type="ORF">PG996_005233</name>
</gene>
<organism evidence="5 6">
    <name type="scientific">Apiospora saccharicola</name>
    <dbReference type="NCBI Taxonomy" id="335842"/>
    <lineage>
        <taxon>Eukaryota</taxon>
        <taxon>Fungi</taxon>
        <taxon>Dikarya</taxon>
        <taxon>Ascomycota</taxon>
        <taxon>Pezizomycotina</taxon>
        <taxon>Sordariomycetes</taxon>
        <taxon>Xylariomycetidae</taxon>
        <taxon>Amphisphaeriales</taxon>
        <taxon>Apiosporaceae</taxon>
        <taxon>Apiospora</taxon>
    </lineage>
</organism>
<dbReference type="EMBL" id="JAQQWM010000003">
    <property type="protein sequence ID" value="KAK8071885.1"/>
    <property type="molecule type" value="Genomic_DNA"/>
</dbReference>
<evidence type="ECO:0000313" key="5">
    <source>
        <dbReference type="EMBL" id="KAK8071885.1"/>
    </source>
</evidence>
<keyword evidence="1" id="KW-0677">Repeat</keyword>
<evidence type="ECO:0000313" key="6">
    <source>
        <dbReference type="Proteomes" id="UP001446871"/>
    </source>
</evidence>
<evidence type="ECO:0000256" key="1">
    <source>
        <dbReference type="ARBA" id="ARBA00022737"/>
    </source>
</evidence>
<dbReference type="InterPro" id="IPR002110">
    <property type="entry name" value="Ankyrin_rpt"/>
</dbReference>
<sequence>MVPGAQGDTAYGTAYTNAMERIEGQLADWARRAKQVLAWNSCAKRQLHKVELQHALGVEHEGLVLDLENCPRIEHLVSVCAGLVTVDEKNGIIRLVHYTAQEYFESTKARWFPEMELEMTVICTIYLSFNIFATGHCESDKEFEERLAEHRLYAYAAQNWGLHARAAKADDRVFSFLSRQAQVDAAGQALLASETSYNYEGYSQEVLHRTGLHLASYFCLVRAVAMIGDDQSVGVKNSIGQTCLHVATSGGHLDVAKLLIEKDADINAATNDGETSLHWALNNGHFDVVQLLLNKNNDSCRDDNLGCSLPFYAVLGGLEAFNILRDKEM</sequence>
<feature type="domain" description="GPI inositol-deacylase winged helix" evidence="4">
    <location>
        <begin position="29"/>
        <end position="106"/>
    </location>
</feature>